<organism evidence="2 3">
    <name type="scientific">[Myrmecia] bisecta</name>
    <dbReference type="NCBI Taxonomy" id="41462"/>
    <lineage>
        <taxon>Eukaryota</taxon>
        <taxon>Viridiplantae</taxon>
        <taxon>Chlorophyta</taxon>
        <taxon>core chlorophytes</taxon>
        <taxon>Trebouxiophyceae</taxon>
        <taxon>Trebouxiales</taxon>
        <taxon>Trebouxiaceae</taxon>
        <taxon>Myrmecia</taxon>
    </lineage>
</organism>
<accession>A0AAW1QQD1</accession>
<keyword evidence="3" id="KW-1185">Reference proteome</keyword>
<comment type="caution">
    <text evidence="2">The sequence shown here is derived from an EMBL/GenBank/DDBJ whole genome shotgun (WGS) entry which is preliminary data.</text>
</comment>
<reference evidence="2 3" key="1">
    <citation type="journal article" date="2024" name="Nat. Commun.">
        <title>Phylogenomics reveals the evolutionary origins of lichenization in chlorophyte algae.</title>
        <authorList>
            <person name="Puginier C."/>
            <person name="Libourel C."/>
            <person name="Otte J."/>
            <person name="Skaloud P."/>
            <person name="Haon M."/>
            <person name="Grisel S."/>
            <person name="Petersen M."/>
            <person name="Berrin J.G."/>
            <person name="Delaux P.M."/>
            <person name="Dal Grande F."/>
            <person name="Keller J."/>
        </authorList>
    </citation>
    <scope>NUCLEOTIDE SEQUENCE [LARGE SCALE GENOMIC DNA]</scope>
    <source>
        <strain evidence="2 3">SAG 2043</strain>
    </source>
</reference>
<proteinExistence type="predicted"/>
<keyword evidence="1" id="KW-0812">Transmembrane</keyword>
<feature type="transmembrane region" description="Helical" evidence="1">
    <location>
        <begin position="20"/>
        <end position="45"/>
    </location>
</feature>
<feature type="transmembrane region" description="Helical" evidence="1">
    <location>
        <begin position="66"/>
        <end position="84"/>
    </location>
</feature>
<evidence type="ECO:0000256" key="1">
    <source>
        <dbReference type="SAM" id="Phobius"/>
    </source>
</evidence>
<dbReference type="Proteomes" id="UP001489004">
    <property type="component" value="Unassembled WGS sequence"/>
</dbReference>
<sequence>MLEADVIEYYKTHQIEGPRLAVVTAAASAACCTALFLVLQSGLLARVYIRLGRAERTARADLNQRLLEVVAALVTTISGIYAFAASDCEDVQWLLAVPSAASSLQQR</sequence>
<dbReference type="AlphaFoldDB" id="A0AAW1QQD1"/>
<evidence type="ECO:0000313" key="3">
    <source>
        <dbReference type="Proteomes" id="UP001489004"/>
    </source>
</evidence>
<keyword evidence="1" id="KW-1133">Transmembrane helix</keyword>
<protein>
    <submittedName>
        <fullName evidence="2">Uncharacterized protein</fullName>
    </submittedName>
</protein>
<gene>
    <name evidence="2" type="ORF">WJX72_004400</name>
</gene>
<keyword evidence="1" id="KW-0472">Membrane</keyword>
<name>A0AAW1QQD1_9CHLO</name>
<dbReference type="EMBL" id="JALJOR010000002">
    <property type="protein sequence ID" value="KAK9823642.1"/>
    <property type="molecule type" value="Genomic_DNA"/>
</dbReference>
<evidence type="ECO:0000313" key="2">
    <source>
        <dbReference type="EMBL" id="KAK9823642.1"/>
    </source>
</evidence>